<dbReference type="Proteomes" id="UP001501455">
    <property type="component" value="Unassembled WGS sequence"/>
</dbReference>
<keyword evidence="3" id="KW-1185">Reference proteome</keyword>
<comment type="caution">
    <text evidence="2">The sequence shown here is derived from an EMBL/GenBank/DDBJ whole genome shotgun (WGS) entry which is preliminary data.</text>
</comment>
<evidence type="ECO:0000256" key="1">
    <source>
        <dbReference type="SAM" id="MobiDB-lite"/>
    </source>
</evidence>
<evidence type="ECO:0000313" key="3">
    <source>
        <dbReference type="Proteomes" id="UP001501455"/>
    </source>
</evidence>
<dbReference type="EMBL" id="BAAAXF010000060">
    <property type="protein sequence ID" value="GAA3501718.1"/>
    <property type="molecule type" value="Genomic_DNA"/>
</dbReference>
<protein>
    <submittedName>
        <fullName evidence="2">Uncharacterized protein</fullName>
    </submittedName>
</protein>
<organism evidence="2 3">
    <name type="scientific">Streptomyces prasinosporus</name>
    <dbReference type="NCBI Taxonomy" id="68256"/>
    <lineage>
        <taxon>Bacteria</taxon>
        <taxon>Bacillati</taxon>
        <taxon>Actinomycetota</taxon>
        <taxon>Actinomycetes</taxon>
        <taxon>Kitasatosporales</taxon>
        <taxon>Streptomycetaceae</taxon>
        <taxon>Streptomyces</taxon>
        <taxon>Streptomyces albogriseolus group</taxon>
    </lineage>
</organism>
<sequence length="124" mass="14036">MPRRRQEIRDRLPPCVRGDPLRLRHDGHRPVVHGRDPGARSPGGKRVRRTPGRTDRDHPCGQEGALVPASDRREAGMVLADRRDPAPARWLGERTSFPGRRRGGRPRTAHPPFSRGGFTTWCCR</sequence>
<accession>A0ABP6U4V2</accession>
<gene>
    <name evidence="2" type="ORF">GCM10019016_088250</name>
</gene>
<feature type="compositionally biased region" description="Basic residues" evidence="1">
    <location>
        <begin position="99"/>
        <end position="108"/>
    </location>
</feature>
<feature type="compositionally biased region" description="Basic and acidic residues" evidence="1">
    <location>
        <begin position="70"/>
        <end position="86"/>
    </location>
</feature>
<feature type="compositionally biased region" description="Basic and acidic residues" evidence="1">
    <location>
        <begin position="1"/>
        <end position="12"/>
    </location>
</feature>
<reference evidence="3" key="1">
    <citation type="journal article" date="2019" name="Int. J. Syst. Evol. Microbiol.">
        <title>The Global Catalogue of Microorganisms (GCM) 10K type strain sequencing project: providing services to taxonomists for standard genome sequencing and annotation.</title>
        <authorList>
            <consortium name="The Broad Institute Genomics Platform"/>
            <consortium name="The Broad Institute Genome Sequencing Center for Infectious Disease"/>
            <person name="Wu L."/>
            <person name="Ma J."/>
        </authorList>
    </citation>
    <scope>NUCLEOTIDE SEQUENCE [LARGE SCALE GENOMIC DNA]</scope>
    <source>
        <strain evidence="3">JCM 4816</strain>
    </source>
</reference>
<proteinExistence type="predicted"/>
<feature type="region of interest" description="Disordered" evidence="1">
    <location>
        <begin position="1"/>
        <end position="112"/>
    </location>
</feature>
<evidence type="ECO:0000313" key="2">
    <source>
        <dbReference type="EMBL" id="GAA3501718.1"/>
    </source>
</evidence>
<name>A0ABP6U4V2_9ACTN</name>